<comment type="caution">
    <text evidence="2">The sequence shown here is derived from an EMBL/GenBank/DDBJ whole genome shotgun (WGS) entry which is preliminary data.</text>
</comment>
<dbReference type="AlphaFoldDB" id="A0A974BJX5"/>
<dbReference type="InterPro" id="IPR017850">
    <property type="entry name" value="Alkaline_phosphatase_core_sf"/>
</dbReference>
<dbReference type="InterPro" id="IPR002591">
    <property type="entry name" value="Phosphodiest/P_Trfase"/>
</dbReference>
<dbReference type="Proteomes" id="UP000611629">
    <property type="component" value="Unassembled WGS sequence"/>
</dbReference>
<feature type="chain" id="PRO_5039565964" evidence="1">
    <location>
        <begin position="26"/>
        <end position="323"/>
    </location>
</feature>
<dbReference type="Pfam" id="PF01663">
    <property type="entry name" value="Phosphodiest"/>
    <property type="match status" value="1"/>
</dbReference>
<reference evidence="2" key="1">
    <citation type="submission" date="2020-07" db="EMBL/GenBank/DDBJ databases">
        <title>Genomic analysis of a strain of Sedimentibacter Hydroxybenzoicus DSM7310.</title>
        <authorList>
            <person name="Ma S."/>
        </authorList>
    </citation>
    <scope>NUCLEOTIDE SEQUENCE</scope>
    <source>
        <strain evidence="2">DSM 7310</strain>
    </source>
</reference>
<evidence type="ECO:0000313" key="2">
    <source>
        <dbReference type="EMBL" id="NYB74413.1"/>
    </source>
</evidence>
<accession>A0A974BJX5</accession>
<organism evidence="2 3">
    <name type="scientific">Sedimentibacter hydroxybenzoicus DSM 7310</name>
    <dbReference type="NCBI Taxonomy" id="1123245"/>
    <lineage>
        <taxon>Bacteria</taxon>
        <taxon>Bacillati</taxon>
        <taxon>Bacillota</taxon>
        <taxon>Tissierellia</taxon>
        <taxon>Sedimentibacter</taxon>
    </lineage>
</organism>
<gene>
    <name evidence="2" type="ORF">HZF24_09730</name>
</gene>
<sequence length="323" mass="36612">MKKIIILIMTSVLLMSCSISTSSINEPVINIFDKHEDLAVDYYLKDNIILGEDITVEKYNEAALIYDTGSIVKLPFKDSISISRLKGLKGIYLYNDFFSITDAYYDAESSLENNERVILVLLDGFSLNQYKHALSKGYISFLQNYYKNEAVSVYTPVTNAGYAAIITGKTPDINGIHDRSNREMKVDSIFQYALENDKKSVILEGDIKILNTEIEPMLHIDLNKDGDTDDEMFESTLTALKEDYDLIFVHFHGIDDRGHSFGPYSDEAMNYISKIDSWIEQLSEIWEGKIILTADHGMHETLEGGSHGECQQADMVVPYFVIN</sequence>
<evidence type="ECO:0000256" key="1">
    <source>
        <dbReference type="SAM" id="SignalP"/>
    </source>
</evidence>
<dbReference type="SUPFAM" id="SSF53649">
    <property type="entry name" value="Alkaline phosphatase-like"/>
    <property type="match status" value="1"/>
</dbReference>
<dbReference type="EMBL" id="JACBNQ010000009">
    <property type="protein sequence ID" value="NYB74413.1"/>
    <property type="molecule type" value="Genomic_DNA"/>
</dbReference>
<dbReference type="PANTHER" id="PTHR10151:SF120">
    <property type="entry name" value="BIS(5'-ADENOSYL)-TRIPHOSPHATASE"/>
    <property type="match status" value="1"/>
</dbReference>
<dbReference type="PROSITE" id="PS51257">
    <property type="entry name" value="PROKAR_LIPOPROTEIN"/>
    <property type="match status" value="1"/>
</dbReference>
<proteinExistence type="predicted"/>
<name>A0A974BJX5_SEDHY</name>
<dbReference type="PANTHER" id="PTHR10151">
    <property type="entry name" value="ECTONUCLEOTIDE PYROPHOSPHATASE/PHOSPHODIESTERASE"/>
    <property type="match status" value="1"/>
</dbReference>
<dbReference type="GO" id="GO:0016787">
    <property type="term" value="F:hydrolase activity"/>
    <property type="evidence" value="ECO:0007669"/>
    <property type="project" value="UniProtKB-ARBA"/>
</dbReference>
<evidence type="ECO:0000313" key="3">
    <source>
        <dbReference type="Proteomes" id="UP000611629"/>
    </source>
</evidence>
<keyword evidence="3" id="KW-1185">Reference proteome</keyword>
<dbReference type="Gene3D" id="3.40.720.10">
    <property type="entry name" value="Alkaline Phosphatase, subunit A"/>
    <property type="match status" value="1"/>
</dbReference>
<keyword evidence="1" id="KW-0732">Signal</keyword>
<feature type="signal peptide" evidence="1">
    <location>
        <begin position="1"/>
        <end position="25"/>
    </location>
</feature>
<dbReference type="RefSeq" id="WP_179238105.1">
    <property type="nucleotide sequence ID" value="NZ_JACBNQ010000009.1"/>
</dbReference>
<protein>
    <submittedName>
        <fullName evidence="2">Alkaline phosphatase family protein</fullName>
    </submittedName>
</protein>